<organism evidence="1 2">
    <name type="scientific">Maribacter cobaltidurans</name>
    <dbReference type="NCBI Taxonomy" id="1178778"/>
    <lineage>
        <taxon>Bacteria</taxon>
        <taxon>Pseudomonadati</taxon>
        <taxon>Bacteroidota</taxon>
        <taxon>Flavobacteriia</taxon>
        <taxon>Flavobacteriales</taxon>
        <taxon>Flavobacteriaceae</taxon>
        <taxon>Maribacter</taxon>
    </lineage>
</organism>
<evidence type="ECO:0000313" key="1">
    <source>
        <dbReference type="EMBL" id="ASV30730.1"/>
    </source>
</evidence>
<proteinExistence type="predicted"/>
<protein>
    <submittedName>
        <fullName evidence="1">Uncharacterized protein</fullName>
    </submittedName>
</protein>
<gene>
    <name evidence="1" type="ORF">CJ263_11160</name>
</gene>
<dbReference type="PROSITE" id="PS51257">
    <property type="entry name" value="PROKAR_LIPOPROTEIN"/>
    <property type="match status" value="1"/>
</dbReference>
<accession>A0A223V6I2</accession>
<dbReference type="KEGG" id="marb:CJ263_11160"/>
<dbReference type="RefSeq" id="WP_094997348.1">
    <property type="nucleotide sequence ID" value="NZ_BMJL01000003.1"/>
</dbReference>
<keyword evidence="2" id="KW-1185">Reference proteome</keyword>
<name>A0A223V6I2_9FLAO</name>
<dbReference type="Proteomes" id="UP000215244">
    <property type="component" value="Chromosome"/>
</dbReference>
<reference evidence="1 2" key="1">
    <citation type="submission" date="2017-08" db="EMBL/GenBank/DDBJ databases">
        <title>The complete genome sequence of Maribacter sp. B1, isolated from deep-sea sediment.</title>
        <authorList>
            <person name="Wu Y.-H."/>
            <person name="Cheng H."/>
            <person name="Xu X.-W."/>
        </authorList>
    </citation>
    <scope>NUCLEOTIDE SEQUENCE [LARGE SCALE GENOMIC DNA]</scope>
    <source>
        <strain evidence="1 2">B1</strain>
    </source>
</reference>
<dbReference type="EMBL" id="CP022957">
    <property type="protein sequence ID" value="ASV30730.1"/>
    <property type="molecule type" value="Genomic_DNA"/>
</dbReference>
<dbReference type="OrthoDB" id="794403at2"/>
<evidence type="ECO:0000313" key="2">
    <source>
        <dbReference type="Proteomes" id="UP000215244"/>
    </source>
</evidence>
<sequence>MKKPIIFWTVLLGISVLVTGCKNGDKQKNDMEESTAKTSISNKGQLCFQNVYPYQDNPSTQDVLELNLTIDGNTVSGNYNWLPAEKDQRKGTLNGTLTDDNVTAQYHFMQEGMEQTAMLKIRLMDDKAQVEGGEAELGLGATIDKIDCGT</sequence>
<dbReference type="AlphaFoldDB" id="A0A223V6I2"/>